<dbReference type="Proteomes" id="UP000217895">
    <property type="component" value="Chromosome"/>
</dbReference>
<evidence type="ECO:0000313" key="11">
    <source>
        <dbReference type="EMBL" id="BAY58369.1"/>
    </source>
</evidence>
<keyword evidence="12" id="KW-1185">Reference proteome</keyword>
<evidence type="ECO:0000256" key="5">
    <source>
        <dbReference type="ARBA" id="ARBA00022777"/>
    </source>
</evidence>
<dbReference type="SUPFAM" id="SSF52172">
    <property type="entry name" value="CheY-like"/>
    <property type="match status" value="1"/>
</dbReference>
<dbReference type="Pfam" id="PF02518">
    <property type="entry name" value="HATPase_c"/>
    <property type="match status" value="1"/>
</dbReference>
<feature type="modified residue" description="4-aspartylphosphate" evidence="7">
    <location>
        <position position="56"/>
    </location>
</feature>
<feature type="coiled-coil region" evidence="8">
    <location>
        <begin position="125"/>
        <end position="170"/>
    </location>
</feature>
<feature type="domain" description="Response regulatory" evidence="10">
    <location>
        <begin position="7"/>
        <end position="123"/>
    </location>
</feature>
<dbReference type="InterPro" id="IPR001789">
    <property type="entry name" value="Sig_transdc_resp-reg_receiver"/>
</dbReference>
<keyword evidence="6" id="KW-0902">Two-component regulatory system</keyword>
<evidence type="ECO:0000256" key="7">
    <source>
        <dbReference type="PROSITE-ProRule" id="PRU00169"/>
    </source>
</evidence>
<dbReference type="PANTHER" id="PTHR43047">
    <property type="entry name" value="TWO-COMPONENT HISTIDINE PROTEIN KINASE"/>
    <property type="match status" value="1"/>
</dbReference>
<dbReference type="InterPro" id="IPR036097">
    <property type="entry name" value="HisK_dim/P_sf"/>
</dbReference>
<dbReference type="Gene3D" id="1.10.287.130">
    <property type="match status" value="1"/>
</dbReference>
<dbReference type="Pfam" id="PF00072">
    <property type="entry name" value="Response_reg"/>
    <property type="match status" value="1"/>
</dbReference>
<evidence type="ECO:0000313" key="12">
    <source>
        <dbReference type="Proteomes" id="UP000217895"/>
    </source>
</evidence>
<dbReference type="CDD" id="cd00082">
    <property type="entry name" value="HisKA"/>
    <property type="match status" value="1"/>
</dbReference>
<dbReference type="SUPFAM" id="SSF47384">
    <property type="entry name" value="Homodimeric domain of signal transducing histidine kinase"/>
    <property type="match status" value="1"/>
</dbReference>
<organism evidence="11 12">
    <name type="scientific">Leptolyngbya boryana NIES-2135</name>
    <dbReference type="NCBI Taxonomy" id="1973484"/>
    <lineage>
        <taxon>Bacteria</taxon>
        <taxon>Bacillati</taxon>
        <taxon>Cyanobacteriota</taxon>
        <taxon>Cyanophyceae</taxon>
        <taxon>Leptolyngbyales</taxon>
        <taxon>Leptolyngbyaceae</taxon>
        <taxon>Leptolyngbya group</taxon>
        <taxon>Leptolyngbya</taxon>
    </lineage>
</organism>
<dbReference type="SMART" id="SM00388">
    <property type="entry name" value="HisKA"/>
    <property type="match status" value="1"/>
</dbReference>
<evidence type="ECO:0000256" key="2">
    <source>
        <dbReference type="ARBA" id="ARBA00012438"/>
    </source>
</evidence>
<dbReference type="GO" id="GO:0005886">
    <property type="term" value="C:plasma membrane"/>
    <property type="evidence" value="ECO:0007669"/>
    <property type="project" value="TreeGrafter"/>
</dbReference>
<dbReference type="SMART" id="SM00448">
    <property type="entry name" value="REC"/>
    <property type="match status" value="1"/>
</dbReference>
<evidence type="ECO:0000256" key="4">
    <source>
        <dbReference type="ARBA" id="ARBA00022679"/>
    </source>
</evidence>
<dbReference type="InterPro" id="IPR005467">
    <property type="entry name" value="His_kinase_dom"/>
</dbReference>
<keyword evidence="5 11" id="KW-0418">Kinase</keyword>
<dbReference type="InterPro" id="IPR003594">
    <property type="entry name" value="HATPase_dom"/>
</dbReference>
<dbReference type="InterPro" id="IPR036890">
    <property type="entry name" value="HATPase_C_sf"/>
</dbReference>
<evidence type="ECO:0000259" key="10">
    <source>
        <dbReference type="PROSITE" id="PS50110"/>
    </source>
</evidence>
<dbReference type="SUPFAM" id="SSF55874">
    <property type="entry name" value="ATPase domain of HSP90 chaperone/DNA topoisomerase II/histidine kinase"/>
    <property type="match status" value="1"/>
</dbReference>
<dbReference type="Gene3D" id="3.40.50.2300">
    <property type="match status" value="1"/>
</dbReference>
<gene>
    <name evidence="11" type="ORF">NIES2135_52420</name>
</gene>
<dbReference type="PROSITE" id="PS50110">
    <property type="entry name" value="RESPONSE_REGULATORY"/>
    <property type="match status" value="1"/>
</dbReference>
<dbReference type="InterPro" id="IPR011006">
    <property type="entry name" value="CheY-like_superfamily"/>
</dbReference>
<dbReference type="Gene3D" id="3.30.565.10">
    <property type="entry name" value="Histidine kinase-like ATPase, C-terminal domain"/>
    <property type="match status" value="1"/>
</dbReference>
<protein>
    <recommendedName>
        <fullName evidence="2">histidine kinase</fullName>
        <ecNumber evidence="2">2.7.13.3</ecNumber>
    </recommendedName>
</protein>
<dbReference type="GO" id="GO:0000155">
    <property type="term" value="F:phosphorelay sensor kinase activity"/>
    <property type="evidence" value="ECO:0007669"/>
    <property type="project" value="InterPro"/>
</dbReference>
<dbReference type="InterPro" id="IPR004358">
    <property type="entry name" value="Sig_transdc_His_kin-like_C"/>
</dbReference>
<dbReference type="EC" id="2.7.13.3" evidence="2"/>
<dbReference type="EMBL" id="AP018203">
    <property type="protein sequence ID" value="BAY58369.1"/>
    <property type="molecule type" value="Genomic_DNA"/>
</dbReference>
<sequence length="446" mass="49734">MKSADQSILIVDDNPTNLKVLSEAITSEGFQVSVALDGESALEQMAYHQPALVLLDVMMPGIDGFETCRRMQANPIFQDIPVIFMTALSETEHKVKGLAVGAVDYITKPFQHEEVLARVKVHLRLRHLSQQLEVQNEVLKQFNETLEEKVEQRTAELQQAQIQLIQQEKLSSLGQMVAGVAHEINNPVNFIYGNVVPAQQYVEDLLSLVNLYRSQYPEPNSVIQSALEDLDFDFIAVDLPKLLNSMQVGADRIHDIVRSLRNFSRLDEAERKCVDLHEGIENTLMILSHRLKVQTTQPEIKLLREYGEIPKVVCFPGQLNQVVMNLLANAIDELESKRIAQPEIRIQTELAGADSVRIRIIDNGAGIPETIQQKIFNPFFTTKEVGKGTGLGLSISHQIVVGKHGGNLYCRSSLGQGTEFGIEIPIHQPESDSERLLSCGMQDSAA</sequence>
<comment type="catalytic activity">
    <reaction evidence="1">
        <text>ATP + protein L-histidine = ADP + protein N-phospho-L-histidine.</text>
        <dbReference type="EC" id="2.7.13.3"/>
    </reaction>
</comment>
<reference evidence="11 12" key="1">
    <citation type="submission" date="2017-06" db="EMBL/GenBank/DDBJ databases">
        <title>Genome sequencing of cyanobaciteial culture collection at National Institute for Environmental Studies (NIES).</title>
        <authorList>
            <person name="Hirose Y."/>
            <person name="Shimura Y."/>
            <person name="Fujisawa T."/>
            <person name="Nakamura Y."/>
            <person name="Kawachi M."/>
        </authorList>
    </citation>
    <scope>NUCLEOTIDE SEQUENCE [LARGE SCALE GENOMIC DNA]</scope>
    <source>
        <strain evidence="11 12">NIES-2135</strain>
    </source>
</reference>
<evidence type="ECO:0000256" key="3">
    <source>
        <dbReference type="ARBA" id="ARBA00022553"/>
    </source>
</evidence>
<keyword evidence="3 7" id="KW-0597">Phosphoprotein</keyword>
<dbReference type="GO" id="GO:0009927">
    <property type="term" value="F:histidine phosphotransfer kinase activity"/>
    <property type="evidence" value="ECO:0007669"/>
    <property type="project" value="TreeGrafter"/>
</dbReference>
<evidence type="ECO:0000256" key="6">
    <source>
        <dbReference type="ARBA" id="ARBA00023012"/>
    </source>
</evidence>
<dbReference type="InterPro" id="IPR003661">
    <property type="entry name" value="HisK_dim/P_dom"/>
</dbReference>
<keyword evidence="4" id="KW-0808">Transferase</keyword>
<dbReference type="SMART" id="SM00387">
    <property type="entry name" value="HATPase_c"/>
    <property type="match status" value="1"/>
</dbReference>
<accession>A0A1Z4JNR4</accession>
<dbReference type="PRINTS" id="PR00344">
    <property type="entry name" value="BCTRLSENSOR"/>
</dbReference>
<dbReference type="PANTHER" id="PTHR43047:SF72">
    <property type="entry name" value="OSMOSENSING HISTIDINE PROTEIN KINASE SLN1"/>
    <property type="match status" value="1"/>
</dbReference>
<feature type="domain" description="Histidine kinase" evidence="9">
    <location>
        <begin position="179"/>
        <end position="428"/>
    </location>
</feature>
<evidence type="ECO:0000259" key="9">
    <source>
        <dbReference type="PROSITE" id="PS50109"/>
    </source>
</evidence>
<evidence type="ECO:0000256" key="8">
    <source>
        <dbReference type="SAM" id="Coils"/>
    </source>
</evidence>
<dbReference type="CDD" id="cd19920">
    <property type="entry name" value="REC_PA4781-like"/>
    <property type="match status" value="1"/>
</dbReference>
<name>A0A1Z4JNR4_LEPBY</name>
<keyword evidence="8" id="KW-0175">Coiled coil</keyword>
<proteinExistence type="predicted"/>
<dbReference type="PROSITE" id="PS50109">
    <property type="entry name" value="HIS_KIN"/>
    <property type="match status" value="1"/>
</dbReference>
<evidence type="ECO:0000256" key="1">
    <source>
        <dbReference type="ARBA" id="ARBA00000085"/>
    </source>
</evidence>
<dbReference type="AlphaFoldDB" id="A0A1Z4JNR4"/>